<evidence type="ECO:0000256" key="3">
    <source>
        <dbReference type="ARBA" id="ARBA00022679"/>
    </source>
</evidence>
<dbReference type="SMART" id="SM00563">
    <property type="entry name" value="PlsC"/>
    <property type="match status" value="1"/>
</dbReference>
<sequence length="263" mass="27983">MNPLSFFTACLREIRAGFRLLQVLALIAGGIAIVRVLFPVWSAPTRRRVKQAWAARLVSALGVRINAIGSACVSGLAVSNHISWLDVFVINAITPTTFVCKDDVRGWPAIGWLVEHTGTLFIARGSRVAAAHSAEAMAARLQAGERVALFPEGTTTGGEQLLPFRTALFEAAVSGQVGVQAAAIRYVDAAGKSSRAPAYDGDISFVQSLLTIARSSGLRAEIRHLPPQPAGLARREYCQRSETQIAQALGTTATQPRPDALAA</sequence>
<dbReference type="Pfam" id="PF01553">
    <property type="entry name" value="Acyltransferase"/>
    <property type="match status" value="1"/>
</dbReference>
<dbReference type="PANTHER" id="PTHR10434">
    <property type="entry name" value="1-ACYL-SN-GLYCEROL-3-PHOSPHATE ACYLTRANSFERASE"/>
    <property type="match status" value="1"/>
</dbReference>
<name>A0ABV2CMR0_9RHOO</name>
<evidence type="ECO:0000256" key="2">
    <source>
        <dbReference type="ARBA" id="ARBA00022516"/>
    </source>
</evidence>
<evidence type="ECO:0000256" key="4">
    <source>
        <dbReference type="ARBA" id="ARBA00023098"/>
    </source>
</evidence>
<keyword evidence="6" id="KW-0812">Transmembrane</keyword>
<dbReference type="Proteomes" id="UP001548590">
    <property type="component" value="Unassembled WGS sequence"/>
</dbReference>
<keyword evidence="6" id="KW-0472">Membrane</keyword>
<keyword evidence="6" id="KW-1133">Transmembrane helix</keyword>
<protein>
    <submittedName>
        <fullName evidence="8">Lysophospholipid acyltransferase family protein</fullName>
    </submittedName>
</protein>
<dbReference type="PANTHER" id="PTHR10434:SF64">
    <property type="entry name" value="1-ACYL-SN-GLYCEROL-3-PHOSPHATE ACYLTRANSFERASE-RELATED"/>
    <property type="match status" value="1"/>
</dbReference>
<dbReference type="EMBL" id="JBEWLZ010000002">
    <property type="protein sequence ID" value="MET1489187.1"/>
    <property type="molecule type" value="Genomic_DNA"/>
</dbReference>
<proteinExistence type="predicted"/>
<comment type="pathway">
    <text evidence="1">Lipid metabolism.</text>
</comment>
<dbReference type="GO" id="GO:0016746">
    <property type="term" value="F:acyltransferase activity"/>
    <property type="evidence" value="ECO:0007669"/>
    <property type="project" value="UniProtKB-KW"/>
</dbReference>
<feature type="domain" description="Phospholipid/glycerol acyltransferase" evidence="7">
    <location>
        <begin position="75"/>
        <end position="187"/>
    </location>
</feature>
<dbReference type="RefSeq" id="WP_345924350.1">
    <property type="nucleotide sequence ID" value="NZ_JBDIVF010000001.1"/>
</dbReference>
<dbReference type="CDD" id="cd07989">
    <property type="entry name" value="LPLAT_AGPAT-like"/>
    <property type="match status" value="1"/>
</dbReference>
<keyword evidence="5 8" id="KW-0012">Acyltransferase</keyword>
<evidence type="ECO:0000256" key="5">
    <source>
        <dbReference type="ARBA" id="ARBA00023315"/>
    </source>
</evidence>
<keyword evidence="2" id="KW-0444">Lipid biosynthesis</keyword>
<gene>
    <name evidence="8" type="ORF">ABVT11_05080</name>
</gene>
<comment type="caution">
    <text evidence="8">The sequence shown here is derived from an EMBL/GenBank/DDBJ whole genome shotgun (WGS) entry which is preliminary data.</text>
</comment>
<reference evidence="8 9" key="1">
    <citation type="submission" date="2024-07" db="EMBL/GenBank/DDBJ databases">
        <title>Uliginosibacterium paludis KCTC:42655.</title>
        <authorList>
            <person name="Kim M.K."/>
        </authorList>
    </citation>
    <scope>NUCLEOTIDE SEQUENCE [LARGE SCALE GENOMIC DNA]</scope>
    <source>
        <strain evidence="8 9">KCTC 42655</strain>
    </source>
</reference>
<evidence type="ECO:0000313" key="8">
    <source>
        <dbReference type="EMBL" id="MET1489187.1"/>
    </source>
</evidence>
<keyword evidence="9" id="KW-1185">Reference proteome</keyword>
<feature type="transmembrane region" description="Helical" evidence="6">
    <location>
        <begin position="20"/>
        <end position="41"/>
    </location>
</feature>
<dbReference type="InterPro" id="IPR002123">
    <property type="entry name" value="Plipid/glycerol_acylTrfase"/>
</dbReference>
<evidence type="ECO:0000256" key="1">
    <source>
        <dbReference type="ARBA" id="ARBA00005189"/>
    </source>
</evidence>
<evidence type="ECO:0000259" key="7">
    <source>
        <dbReference type="SMART" id="SM00563"/>
    </source>
</evidence>
<dbReference type="SUPFAM" id="SSF69593">
    <property type="entry name" value="Glycerol-3-phosphate (1)-acyltransferase"/>
    <property type="match status" value="1"/>
</dbReference>
<keyword evidence="3" id="KW-0808">Transferase</keyword>
<organism evidence="8 9">
    <name type="scientific">Uliginosibacterium paludis</name>
    <dbReference type="NCBI Taxonomy" id="1615952"/>
    <lineage>
        <taxon>Bacteria</taxon>
        <taxon>Pseudomonadati</taxon>
        <taxon>Pseudomonadota</taxon>
        <taxon>Betaproteobacteria</taxon>
        <taxon>Rhodocyclales</taxon>
        <taxon>Zoogloeaceae</taxon>
        <taxon>Uliginosibacterium</taxon>
    </lineage>
</organism>
<keyword evidence="4" id="KW-0443">Lipid metabolism</keyword>
<accession>A0ABV2CMR0</accession>
<evidence type="ECO:0000313" key="9">
    <source>
        <dbReference type="Proteomes" id="UP001548590"/>
    </source>
</evidence>
<evidence type="ECO:0000256" key="6">
    <source>
        <dbReference type="SAM" id="Phobius"/>
    </source>
</evidence>